<dbReference type="SUPFAM" id="SSF56672">
    <property type="entry name" value="DNA/RNA polymerases"/>
    <property type="match status" value="1"/>
</dbReference>
<evidence type="ECO:0000259" key="2">
    <source>
        <dbReference type="Pfam" id="PF01167"/>
    </source>
</evidence>
<name>A0ABN9L0E8_9NEOB</name>
<feature type="domain" description="Tubby C-terminal" evidence="2">
    <location>
        <begin position="154"/>
        <end position="233"/>
    </location>
</feature>
<comment type="caution">
    <text evidence="3">The sequence shown here is derived from an EMBL/GenBank/DDBJ whole genome shotgun (WGS) entry which is preliminary data.</text>
</comment>
<dbReference type="Pfam" id="PF01167">
    <property type="entry name" value="Tub"/>
    <property type="match status" value="2"/>
</dbReference>
<accession>A0ABN9L0E8</accession>
<comment type="similarity">
    <text evidence="1">Belongs to the TUB family.</text>
</comment>
<keyword evidence="4" id="KW-1185">Reference proteome</keyword>
<protein>
    <recommendedName>
        <fullName evidence="2">Tubby C-terminal domain-containing protein</fullName>
    </recommendedName>
</protein>
<dbReference type="Proteomes" id="UP001176940">
    <property type="component" value="Unassembled WGS sequence"/>
</dbReference>
<evidence type="ECO:0000256" key="1">
    <source>
        <dbReference type="ARBA" id="ARBA00007129"/>
    </source>
</evidence>
<reference evidence="3" key="1">
    <citation type="submission" date="2023-07" db="EMBL/GenBank/DDBJ databases">
        <authorList>
            <person name="Stuckert A."/>
        </authorList>
    </citation>
    <scope>NUCLEOTIDE SEQUENCE</scope>
</reference>
<sequence length="296" mass="33587">MWKTWRSFRCGRHPRGVTIKCRITRDKKGMDRGMYPTYYLHLEREDDPTDLSRGGESFIGKLRSNLMGTKFTVYDNGVNPVKTSSSLEASNLRQELAAICYVEVDASDMVPGAVLSQRGSGCSVYKPVAFFSWKFSAAERNYDVGYREFAGHEETNVLGFKGPRKMSVIIPGMNMEHERVSIRPRNNKNTESVIELHNKTPVWNDDTQSYVLNFHGRVTQASVKNFQIIHDNDGQQEPLPKACPAPLHGLSDTQNSTESATARNATVLGLRKEPWRKLHQPVEEYLSQNLPVHIEK</sequence>
<dbReference type="EMBL" id="CAUEEQ010005004">
    <property type="protein sequence ID" value="CAJ0928332.1"/>
    <property type="molecule type" value="Genomic_DNA"/>
</dbReference>
<dbReference type="InterPro" id="IPR000007">
    <property type="entry name" value="Tubby_C"/>
</dbReference>
<evidence type="ECO:0000313" key="3">
    <source>
        <dbReference type="EMBL" id="CAJ0928332.1"/>
    </source>
</evidence>
<dbReference type="SUPFAM" id="SSF54518">
    <property type="entry name" value="Tubby C-terminal domain-like"/>
    <property type="match status" value="2"/>
</dbReference>
<dbReference type="Gene3D" id="3.20.90.10">
    <property type="entry name" value="Tubby Protein, Chain A"/>
    <property type="match status" value="2"/>
</dbReference>
<dbReference type="InterPro" id="IPR043502">
    <property type="entry name" value="DNA/RNA_pol_sf"/>
</dbReference>
<dbReference type="PROSITE" id="PS01200">
    <property type="entry name" value="TUB_1"/>
    <property type="match status" value="1"/>
</dbReference>
<organism evidence="3 4">
    <name type="scientific">Ranitomeya imitator</name>
    <name type="common">mimic poison frog</name>
    <dbReference type="NCBI Taxonomy" id="111125"/>
    <lineage>
        <taxon>Eukaryota</taxon>
        <taxon>Metazoa</taxon>
        <taxon>Chordata</taxon>
        <taxon>Craniata</taxon>
        <taxon>Vertebrata</taxon>
        <taxon>Euteleostomi</taxon>
        <taxon>Amphibia</taxon>
        <taxon>Batrachia</taxon>
        <taxon>Anura</taxon>
        <taxon>Neobatrachia</taxon>
        <taxon>Hyloidea</taxon>
        <taxon>Dendrobatidae</taxon>
        <taxon>Dendrobatinae</taxon>
        <taxon>Ranitomeya</taxon>
    </lineage>
</organism>
<proteinExistence type="inferred from homology"/>
<dbReference type="InterPro" id="IPR018066">
    <property type="entry name" value="Tubby_C_CS"/>
</dbReference>
<dbReference type="PANTHER" id="PTHR16517:SF20">
    <property type="entry name" value="TUBBY PROTEIN HOMOLOG"/>
    <property type="match status" value="1"/>
</dbReference>
<evidence type="ECO:0000313" key="4">
    <source>
        <dbReference type="Proteomes" id="UP001176940"/>
    </source>
</evidence>
<dbReference type="InterPro" id="IPR025659">
    <property type="entry name" value="Tubby-like_C"/>
</dbReference>
<dbReference type="PRINTS" id="PR01573">
    <property type="entry name" value="SUPERTUBBY"/>
</dbReference>
<dbReference type="PANTHER" id="PTHR16517">
    <property type="entry name" value="TUBBY-RELATED"/>
    <property type="match status" value="1"/>
</dbReference>
<feature type="domain" description="Tubby C-terminal" evidence="2">
    <location>
        <begin position="47"/>
        <end position="101"/>
    </location>
</feature>
<gene>
    <name evidence="3" type="ORF">RIMI_LOCUS3360430</name>
</gene>